<organism evidence="1 2">
    <name type="scientific">Chryseosolibacter histidini</name>
    <dbReference type="NCBI Taxonomy" id="2782349"/>
    <lineage>
        <taxon>Bacteria</taxon>
        <taxon>Pseudomonadati</taxon>
        <taxon>Bacteroidota</taxon>
        <taxon>Cytophagia</taxon>
        <taxon>Cytophagales</taxon>
        <taxon>Chryseotaleaceae</taxon>
        <taxon>Chryseosolibacter</taxon>
    </lineage>
</organism>
<evidence type="ECO:0000313" key="1">
    <source>
        <dbReference type="EMBL" id="MBT1696720.1"/>
    </source>
</evidence>
<sequence>MNEVLATALGNGYVFENLNKARDTGTWYNWRYIDLMAKQVYPVISDYIKGKKAIDKNFVDAYIKLYEQNYSGWINEPDHVMTYRFVLSENRQDFRSFRALYPYCTSYEAATPVSEASIERIKETPLTKIIIVSKSHAVQLSLIKRKFPELKTWKYKADEEFNFNIFLNDKTQLYIINQHETPTDVLIKRLEQPGK</sequence>
<dbReference type="Proteomes" id="UP001319200">
    <property type="component" value="Unassembled WGS sequence"/>
</dbReference>
<reference evidence="1 2" key="1">
    <citation type="submission" date="2021-05" db="EMBL/GenBank/DDBJ databases">
        <title>A Polyphasic approach of four new species of the genus Ohtaekwangia: Ohtaekwangia histidinii sp. nov., Ohtaekwangia cretensis sp. nov., Ohtaekwangia indiensis sp. nov., Ohtaekwangia reichenbachii sp. nov. from diverse environment.</title>
        <authorList>
            <person name="Octaviana S."/>
        </authorList>
    </citation>
    <scope>NUCLEOTIDE SEQUENCE [LARGE SCALE GENOMIC DNA]</scope>
    <source>
        <strain evidence="1 2">PWU4</strain>
    </source>
</reference>
<evidence type="ECO:0000313" key="2">
    <source>
        <dbReference type="Proteomes" id="UP001319200"/>
    </source>
</evidence>
<protein>
    <submittedName>
        <fullName evidence="1">Uncharacterized protein</fullName>
    </submittedName>
</protein>
<dbReference type="EMBL" id="JAHESF010000005">
    <property type="protein sequence ID" value="MBT1696720.1"/>
    <property type="molecule type" value="Genomic_DNA"/>
</dbReference>
<dbReference type="RefSeq" id="WP_254162103.1">
    <property type="nucleotide sequence ID" value="NZ_JAHESF010000005.1"/>
</dbReference>
<proteinExistence type="predicted"/>
<keyword evidence="2" id="KW-1185">Reference proteome</keyword>
<comment type="caution">
    <text evidence="1">The sequence shown here is derived from an EMBL/GenBank/DDBJ whole genome shotgun (WGS) entry which is preliminary data.</text>
</comment>
<dbReference type="AlphaFoldDB" id="A0AAP2DID0"/>
<name>A0AAP2DID0_9BACT</name>
<gene>
    <name evidence="1" type="ORF">KK083_07535</name>
</gene>
<accession>A0AAP2DID0</accession>